<gene>
    <name evidence="1" type="ORF">MOP44_04805</name>
</gene>
<dbReference type="EMBL" id="CP093313">
    <property type="protein sequence ID" value="UWZ85262.1"/>
    <property type="molecule type" value="Genomic_DNA"/>
</dbReference>
<evidence type="ECO:0000313" key="1">
    <source>
        <dbReference type="EMBL" id="UWZ85262.1"/>
    </source>
</evidence>
<organism evidence="1 2">
    <name type="scientific">Occallatibacter riparius</name>
    <dbReference type="NCBI Taxonomy" id="1002689"/>
    <lineage>
        <taxon>Bacteria</taxon>
        <taxon>Pseudomonadati</taxon>
        <taxon>Acidobacteriota</taxon>
        <taxon>Terriglobia</taxon>
        <taxon>Terriglobales</taxon>
        <taxon>Acidobacteriaceae</taxon>
        <taxon>Occallatibacter</taxon>
    </lineage>
</organism>
<reference evidence="1" key="1">
    <citation type="submission" date="2021-04" db="EMBL/GenBank/DDBJ databases">
        <title>Phylogenetic analysis of Acidobacteriaceae.</title>
        <authorList>
            <person name="Qiu L."/>
            <person name="Zhang Q."/>
        </authorList>
    </citation>
    <scope>NUCLEOTIDE SEQUENCE</scope>
    <source>
        <strain evidence="1">DSM 25168</strain>
    </source>
</reference>
<dbReference type="KEGG" id="orp:MOP44_04805"/>
<evidence type="ECO:0000313" key="2">
    <source>
        <dbReference type="Proteomes" id="UP001059380"/>
    </source>
</evidence>
<sequence length="362" mass="40185">MFTFEALDAKFGDCLLLHFGQPEQPRLIVVDGGPKGVFEESLEPRLQQLRQERGLEDDDVFVTDLLMVSHIDDDHIHGVLDWLTYFVTSGQEWQIVECWFNSFPDVLENTRKLKIATLNGQGKLLYPNPSRDARGIVASVAQGRELRDTLTPLGTRINGGKGVVFVPDNVPTFSKAGLTLTLLAPNQKAVQRLEHKWEVTPIKTAALDSAVENLSSLVVLAESDGCAVLLTGDARGEYIVDGLESAGYLRDGRCRVDVLKLPHHGSSRNCTKDLFNAVEAQHYVISANGKYNNPDTETLCLIAETRGENSDFLVHLTNAPDKYDSSPEGKKLFENVGRAVKQYPWLKSHMRYGAPIRLTLAK</sequence>
<dbReference type="PANTHER" id="PTHR30619:SF1">
    <property type="entry name" value="RECOMBINATION PROTEIN 2"/>
    <property type="match status" value="1"/>
</dbReference>
<evidence type="ECO:0008006" key="3">
    <source>
        <dbReference type="Google" id="ProtNLM"/>
    </source>
</evidence>
<keyword evidence="2" id="KW-1185">Reference proteome</keyword>
<dbReference type="InterPro" id="IPR052159">
    <property type="entry name" value="Competence_DNA_uptake"/>
</dbReference>
<accession>A0A9J7BWL1</accession>
<dbReference type="InterPro" id="IPR036866">
    <property type="entry name" value="RibonucZ/Hydroxyglut_hydro"/>
</dbReference>
<dbReference type="Proteomes" id="UP001059380">
    <property type="component" value="Chromosome"/>
</dbReference>
<dbReference type="RefSeq" id="WP_260794780.1">
    <property type="nucleotide sequence ID" value="NZ_CP093313.1"/>
</dbReference>
<dbReference type="Gene3D" id="3.60.15.10">
    <property type="entry name" value="Ribonuclease Z/Hydroxyacylglutathione hydrolase-like"/>
    <property type="match status" value="1"/>
</dbReference>
<protein>
    <recommendedName>
        <fullName evidence="3">MBL fold metallo-hydrolase</fullName>
    </recommendedName>
</protein>
<dbReference type="AlphaFoldDB" id="A0A9J7BWL1"/>
<dbReference type="SUPFAM" id="SSF56281">
    <property type="entry name" value="Metallo-hydrolase/oxidoreductase"/>
    <property type="match status" value="1"/>
</dbReference>
<proteinExistence type="predicted"/>
<dbReference type="PANTHER" id="PTHR30619">
    <property type="entry name" value="DNA INTERNALIZATION/COMPETENCE PROTEIN COMEC/REC2"/>
    <property type="match status" value="1"/>
</dbReference>
<name>A0A9J7BWL1_9BACT</name>